<evidence type="ECO:0000313" key="2">
    <source>
        <dbReference type="EMBL" id="NEV64496.1"/>
    </source>
</evidence>
<dbReference type="RefSeq" id="WP_164455300.1">
    <property type="nucleotide sequence ID" value="NZ_JAAIJQ010000094.1"/>
</dbReference>
<dbReference type="EMBL" id="JAAIJQ010000094">
    <property type="protein sequence ID" value="NEV64496.1"/>
    <property type="molecule type" value="Genomic_DNA"/>
</dbReference>
<evidence type="ECO:0000256" key="1">
    <source>
        <dbReference type="SAM" id="Phobius"/>
    </source>
</evidence>
<dbReference type="NCBIfam" id="TIGR02762">
    <property type="entry name" value="TraL_TIGR"/>
    <property type="match status" value="1"/>
</dbReference>
<dbReference type="Proteomes" id="UP000483379">
    <property type="component" value="Unassembled WGS sequence"/>
</dbReference>
<evidence type="ECO:0000313" key="3">
    <source>
        <dbReference type="Proteomes" id="UP000483379"/>
    </source>
</evidence>
<dbReference type="GO" id="GO:0019867">
    <property type="term" value="C:outer membrane"/>
    <property type="evidence" value="ECO:0007669"/>
    <property type="project" value="InterPro"/>
</dbReference>
<comment type="caution">
    <text evidence="2">The sequence shown here is derived from an EMBL/GenBank/DDBJ whole genome shotgun (WGS) entry which is preliminary data.</text>
</comment>
<protein>
    <submittedName>
        <fullName evidence="2">Type IV conjugative transfer system protein TraL</fullName>
    </submittedName>
</protein>
<keyword evidence="1" id="KW-0812">Transmembrane</keyword>
<keyword evidence="1" id="KW-0472">Membrane</keyword>
<dbReference type="InterPro" id="IPR009838">
    <property type="entry name" value="T4SS_TraL"/>
</dbReference>
<name>A0A6M0K3Z2_9GAMM</name>
<organism evidence="2 3">
    <name type="scientific">Thiorhodococcus minor</name>
    <dbReference type="NCBI Taxonomy" id="57489"/>
    <lineage>
        <taxon>Bacteria</taxon>
        <taxon>Pseudomonadati</taxon>
        <taxon>Pseudomonadota</taxon>
        <taxon>Gammaproteobacteria</taxon>
        <taxon>Chromatiales</taxon>
        <taxon>Chromatiaceae</taxon>
        <taxon>Thiorhodococcus</taxon>
    </lineage>
</organism>
<proteinExistence type="predicted"/>
<keyword evidence="3" id="KW-1185">Reference proteome</keyword>
<dbReference type="AlphaFoldDB" id="A0A6M0K3Z2"/>
<accession>A0A6M0K3Z2</accession>
<feature type="transmembrane region" description="Helical" evidence="1">
    <location>
        <begin position="27"/>
        <end position="51"/>
    </location>
</feature>
<keyword evidence="1" id="KW-1133">Transmembrane helix</keyword>
<reference evidence="2 3" key="1">
    <citation type="submission" date="2020-02" db="EMBL/GenBank/DDBJ databases">
        <title>Genome sequences of Thiorhodococcus mannitoliphagus and Thiorhodococcus minor, purple sulfur photosynthetic bacteria in the gammaproteobacterial family, Chromatiaceae.</title>
        <authorList>
            <person name="Aviles F.A."/>
            <person name="Meyer T.E."/>
            <person name="Kyndt J.A."/>
        </authorList>
    </citation>
    <scope>NUCLEOTIDE SEQUENCE [LARGE SCALE GENOMIC DNA]</scope>
    <source>
        <strain evidence="2 3">DSM 11518</strain>
    </source>
</reference>
<sequence length="93" mass="10819">MSTLELPRHVDDPPNLLFWRIDDVTPFFLVLVIGILVNQPLIFILLGLVSVRLYGRFRESRADGYALHALYWIGLMPMGHRTTPNPFVRRYLP</sequence>
<dbReference type="Pfam" id="PF07178">
    <property type="entry name" value="TraL"/>
    <property type="match status" value="1"/>
</dbReference>
<gene>
    <name evidence="2" type="primary">traL</name>
    <name evidence="2" type="ORF">G3446_21915</name>
</gene>